<dbReference type="Pfam" id="PF03621">
    <property type="entry name" value="MbtH"/>
    <property type="match status" value="1"/>
</dbReference>
<sequence>MSNPFDDENGQFLVLVNDEGQHSLWPMFAEIPAGWTEVHGPASRQDCIDYVETNWTDMRPKSLIEAMAGDVAQ</sequence>
<dbReference type="SMART" id="SM00923">
    <property type="entry name" value="MbtH"/>
    <property type="match status" value="1"/>
</dbReference>
<evidence type="ECO:0000313" key="3">
    <source>
        <dbReference type="Proteomes" id="UP000316256"/>
    </source>
</evidence>
<keyword evidence="3" id="KW-1185">Reference proteome</keyword>
<dbReference type="GO" id="GO:0005829">
    <property type="term" value="C:cytosol"/>
    <property type="evidence" value="ECO:0007669"/>
    <property type="project" value="TreeGrafter"/>
</dbReference>
<dbReference type="GO" id="GO:0019290">
    <property type="term" value="P:siderophore biosynthetic process"/>
    <property type="evidence" value="ECO:0007669"/>
    <property type="project" value="TreeGrafter"/>
</dbReference>
<dbReference type="InterPro" id="IPR005153">
    <property type="entry name" value="MbtH-like_dom"/>
</dbReference>
<dbReference type="RefSeq" id="WP_142100105.1">
    <property type="nucleotide sequence ID" value="NZ_VIGH01000005.1"/>
</dbReference>
<dbReference type="InterPro" id="IPR037407">
    <property type="entry name" value="MLP_fam"/>
</dbReference>
<dbReference type="EMBL" id="VIGH01000005">
    <property type="protein sequence ID" value="TQF68801.1"/>
    <property type="molecule type" value="Genomic_DNA"/>
</dbReference>
<dbReference type="SUPFAM" id="SSF160582">
    <property type="entry name" value="MbtH-like"/>
    <property type="match status" value="1"/>
</dbReference>
<dbReference type="InterPro" id="IPR038020">
    <property type="entry name" value="MbtH-like_sf"/>
</dbReference>
<dbReference type="PANTHER" id="PTHR38444:SF1">
    <property type="entry name" value="ENTEROBACTIN BIOSYNTHESIS PROTEIN YBDZ"/>
    <property type="match status" value="1"/>
</dbReference>
<dbReference type="Proteomes" id="UP000316256">
    <property type="component" value="Unassembled WGS sequence"/>
</dbReference>
<reference evidence="2 3" key="1">
    <citation type="submission" date="2019-06" db="EMBL/GenBank/DDBJ databases">
        <title>Rhodococcus spaelei sp. nov., isolated from a cave.</title>
        <authorList>
            <person name="Lee S.D."/>
        </authorList>
    </citation>
    <scope>NUCLEOTIDE SEQUENCE [LARGE SCALE GENOMIC DNA]</scope>
    <source>
        <strain evidence="2 3">C9-5</strain>
    </source>
</reference>
<evidence type="ECO:0000259" key="1">
    <source>
        <dbReference type="SMART" id="SM00923"/>
    </source>
</evidence>
<comment type="caution">
    <text evidence="2">The sequence shown here is derived from an EMBL/GenBank/DDBJ whole genome shotgun (WGS) entry which is preliminary data.</text>
</comment>
<dbReference type="OrthoDB" id="7584480at2"/>
<protein>
    <submittedName>
        <fullName evidence="2">MbtH family protein</fullName>
    </submittedName>
</protein>
<dbReference type="AlphaFoldDB" id="A0A541B908"/>
<proteinExistence type="predicted"/>
<name>A0A541B908_9NOCA</name>
<dbReference type="PANTHER" id="PTHR38444">
    <property type="entry name" value="ENTEROBACTIN BIOSYNTHESIS PROTEIN YBDZ"/>
    <property type="match status" value="1"/>
</dbReference>
<feature type="domain" description="MbtH-like" evidence="1">
    <location>
        <begin position="3"/>
        <end position="53"/>
    </location>
</feature>
<organism evidence="2 3">
    <name type="scientific">Rhodococcus spelaei</name>
    <dbReference type="NCBI Taxonomy" id="2546320"/>
    <lineage>
        <taxon>Bacteria</taxon>
        <taxon>Bacillati</taxon>
        <taxon>Actinomycetota</taxon>
        <taxon>Actinomycetes</taxon>
        <taxon>Mycobacteriales</taxon>
        <taxon>Nocardiaceae</taxon>
        <taxon>Rhodococcus</taxon>
    </lineage>
</organism>
<accession>A0A541B908</accession>
<dbReference type="Gene3D" id="3.90.820.10">
    <property type="entry name" value="Structural Genomics, Unknown Function 30-nov-00 1gh9 Mol_id"/>
    <property type="match status" value="1"/>
</dbReference>
<gene>
    <name evidence="2" type="ORF">FK531_13485</name>
</gene>
<evidence type="ECO:0000313" key="2">
    <source>
        <dbReference type="EMBL" id="TQF68801.1"/>
    </source>
</evidence>